<feature type="region of interest" description="Disordered" evidence="1">
    <location>
        <begin position="29"/>
        <end position="83"/>
    </location>
</feature>
<evidence type="ECO:0000313" key="3">
    <source>
        <dbReference type="EMBL" id="GMN19849.1"/>
    </source>
</evidence>
<proteinExistence type="predicted"/>
<feature type="chain" id="PRO_5041634437" description="Glycine-rich protein" evidence="2">
    <location>
        <begin position="26"/>
        <end position="106"/>
    </location>
</feature>
<feature type="compositionally biased region" description="Basic and acidic residues" evidence="1">
    <location>
        <begin position="29"/>
        <end position="46"/>
    </location>
</feature>
<dbReference type="AlphaFoldDB" id="A0AA87YVD6"/>
<dbReference type="PANTHER" id="PTHR37389:SF40">
    <property type="entry name" value="NODULIN-24"/>
    <property type="match status" value="1"/>
</dbReference>
<name>A0AA87YVD6_FICCA</name>
<evidence type="ECO:0000313" key="4">
    <source>
        <dbReference type="Proteomes" id="UP001187192"/>
    </source>
</evidence>
<evidence type="ECO:0000256" key="1">
    <source>
        <dbReference type="SAM" id="MobiDB-lite"/>
    </source>
</evidence>
<dbReference type="PANTHER" id="PTHR37389">
    <property type="entry name" value="NODULIN-24"/>
    <property type="match status" value="1"/>
</dbReference>
<reference evidence="3" key="1">
    <citation type="submission" date="2023-07" db="EMBL/GenBank/DDBJ databases">
        <title>draft genome sequence of fig (Ficus carica).</title>
        <authorList>
            <person name="Takahashi T."/>
            <person name="Nishimura K."/>
        </authorList>
    </citation>
    <scope>NUCLEOTIDE SEQUENCE</scope>
</reference>
<dbReference type="EMBL" id="BTGU01003822">
    <property type="protein sequence ID" value="GMN19849.1"/>
    <property type="molecule type" value="Genomic_DNA"/>
</dbReference>
<protein>
    <recommendedName>
        <fullName evidence="5">Glycine-rich protein</fullName>
    </recommendedName>
</protein>
<dbReference type="Proteomes" id="UP001187192">
    <property type="component" value="Unassembled WGS sequence"/>
</dbReference>
<keyword evidence="4" id="KW-1185">Reference proteome</keyword>
<comment type="caution">
    <text evidence="3">The sequence shown here is derived from an EMBL/GenBank/DDBJ whole genome shotgun (WGS) entry which is preliminary data.</text>
</comment>
<keyword evidence="2" id="KW-0732">Signal</keyword>
<dbReference type="InterPro" id="IPR010800">
    <property type="entry name" value="GRP"/>
</dbReference>
<evidence type="ECO:0008006" key="5">
    <source>
        <dbReference type="Google" id="ProtNLM"/>
    </source>
</evidence>
<gene>
    <name evidence="3" type="ORF">TIFTF001_045243</name>
</gene>
<evidence type="ECO:0000256" key="2">
    <source>
        <dbReference type="SAM" id="SignalP"/>
    </source>
</evidence>
<accession>A0AA87YVD6</accession>
<dbReference type="Pfam" id="PF07172">
    <property type="entry name" value="GRP"/>
    <property type="match status" value="1"/>
</dbReference>
<feature type="compositionally biased region" description="Gly residues" evidence="1">
    <location>
        <begin position="65"/>
        <end position="81"/>
    </location>
</feature>
<feature type="signal peptide" evidence="2">
    <location>
        <begin position="1"/>
        <end position="25"/>
    </location>
</feature>
<organism evidence="3 4">
    <name type="scientific">Ficus carica</name>
    <name type="common">Common fig</name>
    <dbReference type="NCBI Taxonomy" id="3494"/>
    <lineage>
        <taxon>Eukaryota</taxon>
        <taxon>Viridiplantae</taxon>
        <taxon>Streptophyta</taxon>
        <taxon>Embryophyta</taxon>
        <taxon>Tracheophyta</taxon>
        <taxon>Spermatophyta</taxon>
        <taxon>Magnoliopsida</taxon>
        <taxon>eudicotyledons</taxon>
        <taxon>Gunneridae</taxon>
        <taxon>Pentapetalae</taxon>
        <taxon>rosids</taxon>
        <taxon>fabids</taxon>
        <taxon>Rosales</taxon>
        <taxon>Moraceae</taxon>
        <taxon>Ficeae</taxon>
        <taxon>Ficus</taxon>
    </lineage>
</organism>
<sequence length="106" mass="11359">MGSKAFLYLALLLSVLLLISSEVAARDLAKTSTDHDNKKDNQKYEENYGGYPGYGHGGRDHGDYPGRGGRGGGGGRGGDYSRGGRRCYYGCCRRSSAVSLARTAPY</sequence>